<sequence>MEGFSYQQIKDLQQLIAPPKEDSDSDSEDDDLRQRLSRQKLGPGDVTPSGGKPVASTRPSESVPISDIWHPSEVNPITDYQKEDPRQTPEYKMTFKQAVGTEDIFLGMNLKTPSTASCEWIMLRIQLPGENKDKIELSVESNIVDLRSPKYRLQLPTPFAVDPNSSCAKWHSDSDCLEITLKLSRELDDVNF</sequence>
<name>A0ACC2PBL8_9HYME</name>
<evidence type="ECO:0000313" key="2">
    <source>
        <dbReference type="Proteomes" id="UP001239111"/>
    </source>
</evidence>
<proteinExistence type="predicted"/>
<protein>
    <submittedName>
        <fullName evidence="1">Uncharacterized protein</fullName>
    </submittedName>
</protein>
<organism evidence="1 2">
    <name type="scientific">Eretmocerus hayati</name>
    <dbReference type="NCBI Taxonomy" id="131215"/>
    <lineage>
        <taxon>Eukaryota</taxon>
        <taxon>Metazoa</taxon>
        <taxon>Ecdysozoa</taxon>
        <taxon>Arthropoda</taxon>
        <taxon>Hexapoda</taxon>
        <taxon>Insecta</taxon>
        <taxon>Pterygota</taxon>
        <taxon>Neoptera</taxon>
        <taxon>Endopterygota</taxon>
        <taxon>Hymenoptera</taxon>
        <taxon>Apocrita</taxon>
        <taxon>Proctotrupomorpha</taxon>
        <taxon>Chalcidoidea</taxon>
        <taxon>Aphelinidae</taxon>
        <taxon>Aphelininae</taxon>
        <taxon>Eretmocerus</taxon>
    </lineage>
</organism>
<reference evidence="1" key="1">
    <citation type="submission" date="2023-04" db="EMBL/GenBank/DDBJ databases">
        <title>A chromosome-level genome assembly of the parasitoid wasp Eretmocerus hayati.</title>
        <authorList>
            <person name="Zhong Y."/>
            <person name="Liu S."/>
            <person name="Liu Y."/>
        </authorList>
    </citation>
    <scope>NUCLEOTIDE SEQUENCE</scope>
    <source>
        <strain evidence="1">ZJU_SS_LIU_2023</strain>
    </source>
</reference>
<dbReference type="EMBL" id="CM056742">
    <property type="protein sequence ID" value="KAJ8680707.1"/>
    <property type="molecule type" value="Genomic_DNA"/>
</dbReference>
<accession>A0ACC2PBL8</accession>
<evidence type="ECO:0000313" key="1">
    <source>
        <dbReference type="EMBL" id="KAJ8680707.1"/>
    </source>
</evidence>
<keyword evidence="2" id="KW-1185">Reference proteome</keyword>
<gene>
    <name evidence="1" type="ORF">QAD02_016494</name>
</gene>
<dbReference type="Proteomes" id="UP001239111">
    <property type="component" value="Chromosome 2"/>
</dbReference>
<comment type="caution">
    <text evidence="1">The sequence shown here is derived from an EMBL/GenBank/DDBJ whole genome shotgun (WGS) entry which is preliminary data.</text>
</comment>